<dbReference type="RefSeq" id="XP_013235561.1">
    <property type="nucleotide sequence ID" value="XM_013380107.1"/>
</dbReference>
<dbReference type="VEuPathDB" id="ToxoDB:ETH_00039120"/>
<dbReference type="EMBL" id="HG677672">
    <property type="protein sequence ID" value="CDJ44813.1"/>
    <property type="molecule type" value="Genomic_DNA"/>
</dbReference>
<feature type="compositionally biased region" description="Polar residues" evidence="1">
    <location>
        <begin position="147"/>
        <end position="157"/>
    </location>
</feature>
<feature type="region of interest" description="Disordered" evidence="1">
    <location>
        <begin position="113"/>
        <end position="157"/>
    </location>
</feature>
<reference evidence="2" key="1">
    <citation type="submission" date="2013-10" db="EMBL/GenBank/DDBJ databases">
        <title>Genomic analysis of the causative agents of coccidiosis in chickens.</title>
        <authorList>
            <person name="Reid A.J."/>
            <person name="Blake D."/>
            <person name="Billington K."/>
            <person name="Browne H."/>
            <person name="Dunn M."/>
            <person name="Hung S."/>
            <person name="Kawahara F."/>
            <person name="Miranda-Saavedra D."/>
            <person name="Mourier T."/>
            <person name="Nagra H."/>
            <person name="Otto T.D."/>
            <person name="Rawlings N."/>
            <person name="Sanchez A."/>
            <person name="Sanders M."/>
            <person name="Subramaniam C."/>
            <person name="Tay Y."/>
            <person name="Dear P."/>
            <person name="Doerig C."/>
            <person name="Gruber A."/>
            <person name="Parkinson J."/>
            <person name="Shirley M."/>
            <person name="Wan K.L."/>
            <person name="Berriman M."/>
            <person name="Tomley F."/>
            <person name="Pain A."/>
        </authorList>
    </citation>
    <scope>NUCLEOTIDE SEQUENCE [LARGE SCALE GENOMIC DNA]</scope>
    <source>
        <strain evidence="2">Houghton</strain>
    </source>
</reference>
<dbReference type="Proteomes" id="UP000030747">
    <property type="component" value="Unassembled WGS sequence"/>
</dbReference>
<reference evidence="2" key="2">
    <citation type="submission" date="2013-10" db="EMBL/GenBank/DDBJ databases">
        <authorList>
            <person name="Aslett M."/>
        </authorList>
    </citation>
    <scope>NUCLEOTIDE SEQUENCE [LARGE SCALE GENOMIC DNA]</scope>
    <source>
        <strain evidence="2">Houghton</strain>
    </source>
</reference>
<evidence type="ECO:0000256" key="1">
    <source>
        <dbReference type="SAM" id="MobiDB-lite"/>
    </source>
</evidence>
<feature type="region of interest" description="Disordered" evidence="1">
    <location>
        <begin position="43"/>
        <end position="98"/>
    </location>
</feature>
<organism evidence="2 3">
    <name type="scientific">Eimeria tenella</name>
    <name type="common">Coccidian parasite</name>
    <dbReference type="NCBI Taxonomy" id="5802"/>
    <lineage>
        <taxon>Eukaryota</taxon>
        <taxon>Sar</taxon>
        <taxon>Alveolata</taxon>
        <taxon>Apicomplexa</taxon>
        <taxon>Conoidasida</taxon>
        <taxon>Coccidia</taxon>
        <taxon>Eucoccidiorida</taxon>
        <taxon>Eimeriorina</taxon>
        <taxon>Eimeriidae</taxon>
        <taxon>Eimeria</taxon>
    </lineage>
</organism>
<evidence type="ECO:0000313" key="3">
    <source>
        <dbReference type="Proteomes" id="UP000030747"/>
    </source>
</evidence>
<sequence>MGGQEAPASPARGPPVGPPVPRGPPSTALDYTLLDAGEPLLSGFPEVPLGPQRQLGGAPMYPFEGLPGGPLGGPSRLQYPLERFAGGPPGAPSTLQYPLQGFAGAPLGAPRAPQYTLEGLPGGPLRAPGGFLGGPPGAPPGMKVGPSEQQRSSKLLL</sequence>
<feature type="compositionally biased region" description="Pro residues" evidence="1">
    <location>
        <begin position="12"/>
        <end position="24"/>
    </location>
</feature>
<accession>U6L6I3</accession>
<dbReference type="OrthoDB" id="10576931at2759"/>
<dbReference type="VEuPathDB" id="ToxoDB:ETH2_1366300"/>
<dbReference type="AlphaFoldDB" id="U6L6I3"/>
<dbReference type="GeneID" id="25256865"/>
<gene>
    <name evidence="2" type="ORF">ETH_00039120</name>
</gene>
<protein>
    <submittedName>
        <fullName evidence="2">Uncharacterized protein</fullName>
    </submittedName>
</protein>
<name>U6L6I3_EIMTE</name>
<proteinExistence type="predicted"/>
<feature type="region of interest" description="Disordered" evidence="1">
    <location>
        <begin position="1"/>
        <end position="28"/>
    </location>
</feature>
<keyword evidence="3" id="KW-1185">Reference proteome</keyword>
<evidence type="ECO:0000313" key="2">
    <source>
        <dbReference type="EMBL" id="CDJ44813.1"/>
    </source>
</evidence>
<feature type="compositionally biased region" description="Low complexity" evidence="1">
    <location>
        <begin position="1"/>
        <end position="11"/>
    </location>
</feature>